<keyword evidence="1" id="KW-1133">Transmembrane helix</keyword>
<comment type="caution">
    <text evidence="2">The sequence shown here is derived from an EMBL/GenBank/DDBJ whole genome shotgun (WGS) entry which is preliminary data.</text>
</comment>
<dbReference type="Proteomes" id="UP000050430">
    <property type="component" value="Unassembled WGS sequence"/>
</dbReference>
<evidence type="ECO:0000313" key="2">
    <source>
        <dbReference type="EMBL" id="KPL73450.1"/>
    </source>
</evidence>
<feature type="transmembrane region" description="Helical" evidence="1">
    <location>
        <begin position="12"/>
        <end position="30"/>
    </location>
</feature>
<name>A0A0N8GLU2_9CHLR</name>
<dbReference type="STRING" id="229920.ADM99_04455"/>
<keyword evidence="3" id="KW-1185">Reference proteome</keyword>
<dbReference type="AlphaFoldDB" id="A0A0N8GLU2"/>
<feature type="transmembrane region" description="Helical" evidence="1">
    <location>
        <begin position="177"/>
        <end position="194"/>
    </location>
</feature>
<sequence length="227" mass="26950">MNSITDTLTKYSLSWSFLLLFSISLSAPIYERIRHFLTNPVYSDTITTLIIGGILPFGYLINIFPMFFFRISPKLGIFSYAIDKNNVFEKSRIITNELQSQINLFRTRMEKLKKTEDIQKESREFRNEIWTHLNIEYNLITAMLISFFIHMIIGFVSGDWRLGIYKILRFGSNTTPLYFYFSYLLILILIWITTRQNRLLLIETYKIENQELLRSSFEYAVDESFSI</sequence>
<feature type="transmembrane region" description="Helical" evidence="1">
    <location>
        <begin position="135"/>
        <end position="157"/>
    </location>
</feature>
<organism evidence="2 3">
    <name type="scientific">Leptolinea tardivitalis</name>
    <dbReference type="NCBI Taxonomy" id="229920"/>
    <lineage>
        <taxon>Bacteria</taxon>
        <taxon>Bacillati</taxon>
        <taxon>Chloroflexota</taxon>
        <taxon>Anaerolineae</taxon>
        <taxon>Anaerolineales</taxon>
        <taxon>Anaerolineaceae</taxon>
        <taxon>Leptolinea</taxon>
    </lineage>
</organism>
<protein>
    <submittedName>
        <fullName evidence="2">Uncharacterized protein</fullName>
    </submittedName>
</protein>
<dbReference type="RefSeq" id="WP_062421899.1">
    <property type="nucleotide sequence ID" value="NZ_BBYA01000009.1"/>
</dbReference>
<accession>A0A0N8GLU2</accession>
<keyword evidence="1" id="KW-0472">Membrane</keyword>
<gene>
    <name evidence="2" type="ORF">ADM99_04455</name>
</gene>
<evidence type="ECO:0000256" key="1">
    <source>
        <dbReference type="SAM" id="Phobius"/>
    </source>
</evidence>
<keyword evidence="1" id="KW-0812">Transmembrane</keyword>
<evidence type="ECO:0000313" key="3">
    <source>
        <dbReference type="Proteomes" id="UP000050430"/>
    </source>
</evidence>
<proteinExistence type="predicted"/>
<dbReference type="EMBL" id="LGCK01000006">
    <property type="protein sequence ID" value="KPL73450.1"/>
    <property type="molecule type" value="Genomic_DNA"/>
</dbReference>
<reference evidence="2 3" key="1">
    <citation type="submission" date="2015-07" db="EMBL/GenBank/DDBJ databases">
        <title>Genome sequence of Leptolinea tardivitalis DSM 16556.</title>
        <authorList>
            <person name="Hemp J."/>
            <person name="Ward L.M."/>
            <person name="Pace L.A."/>
            <person name="Fischer W.W."/>
        </authorList>
    </citation>
    <scope>NUCLEOTIDE SEQUENCE [LARGE SCALE GENOMIC DNA]</scope>
    <source>
        <strain evidence="2 3">YMTK-2</strain>
    </source>
</reference>
<feature type="transmembrane region" description="Helical" evidence="1">
    <location>
        <begin position="50"/>
        <end position="69"/>
    </location>
</feature>